<dbReference type="Proteomes" id="UP000284006">
    <property type="component" value="Unassembled WGS sequence"/>
</dbReference>
<dbReference type="InterPro" id="IPR002816">
    <property type="entry name" value="TraB/PrgY/GumN_fam"/>
</dbReference>
<accession>A0A418XTB1</accession>
<gene>
    <name evidence="1" type="ORF">D3872_11845</name>
</gene>
<comment type="caution">
    <text evidence="1">The sequence shown here is derived from an EMBL/GenBank/DDBJ whole genome shotgun (WGS) entry which is preliminary data.</text>
</comment>
<protein>
    <submittedName>
        <fullName evidence="1">TraB/GumN family protein</fullName>
    </submittedName>
</protein>
<sequence length="296" mass="32248">MRRQIIVILVSLFWFALPSAWGADRGALFKVTSEGRTMYLFGTIHVGVPGFYPLEPRIAQIVAQAPALALEIDTGRDPAMLARAMQQHGLLAPGEALTAKMPPAQKLRLEKALARAGIPASLVAGLKPWVVATTLALAEYRAQGYRPELGVEGHLAQLARTNGVPVTELESVDEQLALFGRLGESEQMRVLDEVLETIEDGRQGDEAREIAEAWGSADRVALDLIAKRVEEDQTLSGRFLYKVLLVERNAAMAGKLARLITQKNNSVAAVGVLHLIGKTSIPELLRARGMTVERVY</sequence>
<evidence type="ECO:0000313" key="2">
    <source>
        <dbReference type="Proteomes" id="UP000284006"/>
    </source>
</evidence>
<dbReference type="RefSeq" id="WP_119810953.1">
    <property type="nucleotide sequence ID" value="NZ_QYUP01000111.1"/>
</dbReference>
<reference evidence="1 2" key="1">
    <citation type="submission" date="2018-09" db="EMBL/GenBank/DDBJ databases">
        <authorList>
            <person name="Zhu H."/>
        </authorList>
    </citation>
    <scope>NUCLEOTIDE SEQUENCE [LARGE SCALE GENOMIC DNA]</scope>
    <source>
        <strain evidence="1 2">K1S02-61</strain>
    </source>
</reference>
<evidence type="ECO:0000313" key="1">
    <source>
        <dbReference type="EMBL" id="RJG15894.1"/>
    </source>
</evidence>
<dbReference type="CDD" id="cd14789">
    <property type="entry name" value="Tiki"/>
    <property type="match status" value="1"/>
</dbReference>
<dbReference type="AlphaFoldDB" id="A0A418XTB1"/>
<dbReference type="PANTHER" id="PTHR40590:SF1">
    <property type="entry name" value="CYTOPLASMIC PROTEIN"/>
    <property type="match status" value="1"/>
</dbReference>
<keyword evidence="2" id="KW-1185">Reference proteome</keyword>
<proteinExistence type="predicted"/>
<dbReference type="PANTHER" id="PTHR40590">
    <property type="entry name" value="CYTOPLASMIC PROTEIN-RELATED"/>
    <property type="match status" value="1"/>
</dbReference>
<dbReference type="EMBL" id="QYUP01000111">
    <property type="protein sequence ID" value="RJG15894.1"/>
    <property type="molecule type" value="Genomic_DNA"/>
</dbReference>
<dbReference type="OrthoDB" id="9025834at2"/>
<dbReference type="InterPro" id="IPR047111">
    <property type="entry name" value="YbaP-like"/>
</dbReference>
<dbReference type="Pfam" id="PF01963">
    <property type="entry name" value="TraB_PrgY_gumN"/>
    <property type="match status" value="1"/>
</dbReference>
<organism evidence="1 2">
    <name type="scientific">Massilia cavernae</name>
    <dbReference type="NCBI Taxonomy" id="2320864"/>
    <lineage>
        <taxon>Bacteria</taxon>
        <taxon>Pseudomonadati</taxon>
        <taxon>Pseudomonadota</taxon>
        <taxon>Betaproteobacteria</taxon>
        <taxon>Burkholderiales</taxon>
        <taxon>Oxalobacteraceae</taxon>
        <taxon>Telluria group</taxon>
        <taxon>Massilia</taxon>
    </lineage>
</organism>
<name>A0A418XTB1_9BURK</name>